<dbReference type="AlphaFoldDB" id="A0A9Q0XLX3"/>
<evidence type="ECO:0000313" key="3">
    <source>
        <dbReference type="Proteomes" id="UP001142489"/>
    </source>
</evidence>
<evidence type="ECO:0000313" key="2">
    <source>
        <dbReference type="EMBL" id="KAJ7317921.1"/>
    </source>
</evidence>
<feature type="non-terminal residue" evidence="2">
    <location>
        <position position="1"/>
    </location>
</feature>
<reference evidence="2" key="1">
    <citation type="journal article" date="2023" name="DNA Res.">
        <title>Chromosome-level genome assembly of Phrynocephalus forsythii using third-generation DNA sequencing and Hi-C analysis.</title>
        <authorList>
            <person name="Qi Y."/>
            <person name="Zhao W."/>
            <person name="Zhao Y."/>
            <person name="Niu C."/>
            <person name="Cao S."/>
            <person name="Zhang Y."/>
        </authorList>
    </citation>
    <scope>NUCLEOTIDE SEQUENCE</scope>
    <source>
        <tissue evidence="2">Muscle</tissue>
    </source>
</reference>
<comment type="caution">
    <text evidence="2">The sequence shown here is derived from an EMBL/GenBank/DDBJ whole genome shotgun (WGS) entry which is preliminary data.</text>
</comment>
<feature type="chain" id="PRO_5040500315" evidence="1">
    <location>
        <begin position="18"/>
        <end position="108"/>
    </location>
</feature>
<dbReference type="Proteomes" id="UP001142489">
    <property type="component" value="Unassembled WGS sequence"/>
</dbReference>
<proteinExistence type="predicted"/>
<keyword evidence="1" id="KW-0732">Signal</keyword>
<gene>
    <name evidence="2" type="ORF">JRQ81_004083</name>
</gene>
<sequence length="108" mass="11605">ALSSFLWTISIFPGCLAPRQLLLCSSCNQSMLMSGSNGRPLCGRVHLASQEQSCGNNMEPAAMQMSVHPICGFGDSAQQRLDSGFPELLSMNTHQTAHLGSLLQIALR</sequence>
<dbReference type="EMBL" id="JAPFRF010000011">
    <property type="protein sequence ID" value="KAJ7317921.1"/>
    <property type="molecule type" value="Genomic_DNA"/>
</dbReference>
<feature type="signal peptide" evidence="1">
    <location>
        <begin position="1"/>
        <end position="17"/>
    </location>
</feature>
<keyword evidence="3" id="KW-1185">Reference proteome</keyword>
<name>A0A9Q0XLX3_9SAUR</name>
<accession>A0A9Q0XLX3</accession>
<organism evidence="2 3">
    <name type="scientific">Phrynocephalus forsythii</name>
    <dbReference type="NCBI Taxonomy" id="171643"/>
    <lineage>
        <taxon>Eukaryota</taxon>
        <taxon>Metazoa</taxon>
        <taxon>Chordata</taxon>
        <taxon>Craniata</taxon>
        <taxon>Vertebrata</taxon>
        <taxon>Euteleostomi</taxon>
        <taxon>Lepidosauria</taxon>
        <taxon>Squamata</taxon>
        <taxon>Bifurcata</taxon>
        <taxon>Unidentata</taxon>
        <taxon>Episquamata</taxon>
        <taxon>Toxicofera</taxon>
        <taxon>Iguania</taxon>
        <taxon>Acrodonta</taxon>
        <taxon>Agamidae</taxon>
        <taxon>Agaminae</taxon>
        <taxon>Phrynocephalus</taxon>
    </lineage>
</organism>
<evidence type="ECO:0000256" key="1">
    <source>
        <dbReference type="SAM" id="SignalP"/>
    </source>
</evidence>
<protein>
    <submittedName>
        <fullName evidence="2">Uncharacterized protein</fullName>
    </submittedName>
</protein>